<dbReference type="Pfam" id="PF09713">
    <property type="entry name" value="A_thal_3526"/>
    <property type="match status" value="1"/>
</dbReference>
<proteinExistence type="predicted"/>
<organism evidence="1 2">
    <name type="scientific">Aphanomyces euteiches</name>
    <dbReference type="NCBI Taxonomy" id="100861"/>
    <lineage>
        <taxon>Eukaryota</taxon>
        <taxon>Sar</taxon>
        <taxon>Stramenopiles</taxon>
        <taxon>Oomycota</taxon>
        <taxon>Saprolegniomycetes</taxon>
        <taxon>Saprolegniales</taxon>
        <taxon>Verrucalvaceae</taxon>
        <taxon>Aphanomyces</taxon>
    </lineage>
</organism>
<evidence type="ECO:0000313" key="1">
    <source>
        <dbReference type="EMBL" id="KAF0726604.1"/>
    </source>
</evidence>
<protein>
    <submittedName>
        <fullName evidence="1">Uncharacterized protein</fullName>
    </submittedName>
</protein>
<dbReference type="PANTHER" id="PTHR31871">
    <property type="entry name" value="OS02G0137100 PROTEIN"/>
    <property type="match status" value="1"/>
</dbReference>
<dbReference type="PANTHER" id="PTHR31871:SF1">
    <property type="entry name" value="HISTIDINE-TRNA LIGASE"/>
    <property type="match status" value="1"/>
</dbReference>
<dbReference type="EMBL" id="VJMJ01000213">
    <property type="protein sequence ID" value="KAF0726604.1"/>
    <property type="molecule type" value="Genomic_DNA"/>
</dbReference>
<keyword evidence="2" id="KW-1185">Reference proteome</keyword>
<reference evidence="1 2" key="1">
    <citation type="submission" date="2019-07" db="EMBL/GenBank/DDBJ databases">
        <title>Genomics analysis of Aphanomyces spp. identifies a new class of oomycete effector associated with host adaptation.</title>
        <authorList>
            <person name="Gaulin E."/>
        </authorList>
    </citation>
    <scope>NUCLEOTIDE SEQUENCE [LARGE SCALE GENOMIC DNA]</scope>
    <source>
        <strain evidence="1 2">ATCC 201684</strain>
    </source>
</reference>
<evidence type="ECO:0000313" key="2">
    <source>
        <dbReference type="Proteomes" id="UP000481153"/>
    </source>
</evidence>
<accession>A0A6G0WHF3</accession>
<comment type="caution">
    <text evidence="1">The sequence shown here is derived from an EMBL/GenBank/DDBJ whole genome shotgun (WGS) entry which is preliminary data.</text>
</comment>
<dbReference type="Proteomes" id="UP000481153">
    <property type="component" value="Unassembled WGS sequence"/>
</dbReference>
<dbReference type="VEuPathDB" id="FungiDB:AeMF1_000809"/>
<dbReference type="NCBIfam" id="TIGR01589">
    <property type="entry name" value="A_thal_3526"/>
    <property type="match status" value="1"/>
</dbReference>
<gene>
    <name evidence="1" type="ORF">Ae201684_015225</name>
</gene>
<sequence length="148" mass="16635">MSAPSDVPEMDAAGYNDDSTFSWNEILHVQNLIERCLQQSMSQNDIINALQAQANVDPNFTRTVWQKLEEQNPSFFEAYALHLTLKEQILTFNYLVSQQREMSEGGQPALMVESKSAAEIPRVMPSTSSMAPLLSPIKNELDTCAFFT</sequence>
<name>A0A6G0WHF3_9STRA</name>
<dbReference type="AlphaFoldDB" id="A0A6G0WHF3"/>
<dbReference type="InterPro" id="IPR006476">
    <property type="entry name" value="CHP01589_pln"/>
</dbReference>